<feature type="compositionally biased region" description="Basic and acidic residues" evidence="1">
    <location>
        <begin position="136"/>
        <end position="145"/>
    </location>
</feature>
<gene>
    <name evidence="2" type="ORF">ONZ51_g5967</name>
</gene>
<keyword evidence="3" id="KW-1185">Reference proteome</keyword>
<reference evidence="2" key="1">
    <citation type="submission" date="2022-11" db="EMBL/GenBank/DDBJ databases">
        <title>Genome Sequence of Cubamyces cubensis.</title>
        <authorList>
            <person name="Buettner E."/>
        </authorList>
    </citation>
    <scope>NUCLEOTIDE SEQUENCE</scope>
    <source>
        <strain evidence="2">MPL-01</strain>
    </source>
</reference>
<proteinExistence type="predicted"/>
<evidence type="ECO:0008006" key="4">
    <source>
        <dbReference type="Google" id="ProtNLM"/>
    </source>
</evidence>
<accession>A0AAD7XAF7</accession>
<protein>
    <recommendedName>
        <fullName evidence="4">Fungal-type protein kinase domain-containing protein</fullName>
    </recommendedName>
</protein>
<dbReference type="AlphaFoldDB" id="A0AAD7XAF7"/>
<evidence type="ECO:0000313" key="2">
    <source>
        <dbReference type="EMBL" id="KAJ8481443.1"/>
    </source>
</evidence>
<evidence type="ECO:0000313" key="3">
    <source>
        <dbReference type="Proteomes" id="UP001215151"/>
    </source>
</evidence>
<evidence type="ECO:0000256" key="1">
    <source>
        <dbReference type="SAM" id="MobiDB-lite"/>
    </source>
</evidence>
<organism evidence="2 3">
    <name type="scientific">Trametes cubensis</name>
    <dbReference type="NCBI Taxonomy" id="1111947"/>
    <lineage>
        <taxon>Eukaryota</taxon>
        <taxon>Fungi</taxon>
        <taxon>Dikarya</taxon>
        <taxon>Basidiomycota</taxon>
        <taxon>Agaricomycotina</taxon>
        <taxon>Agaricomycetes</taxon>
        <taxon>Polyporales</taxon>
        <taxon>Polyporaceae</taxon>
        <taxon>Trametes</taxon>
    </lineage>
</organism>
<dbReference type="EMBL" id="JAPEVG010000136">
    <property type="protein sequence ID" value="KAJ8481443.1"/>
    <property type="molecule type" value="Genomic_DNA"/>
</dbReference>
<name>A0AAD7XAF7_9APHY</name>
<sequence length="359" mass="39596">MYPSAHGNRDLKHDPDEVDSFFARDAASIAHCVAIGPWLETVPRLNADALAALRDVDAKHEAELYVSLTALLNRIHVKAESMSDFRQDDALDVRLVDLRQLVGNFHPGIVWAENTDDVHWSSVLLTLTAELQDPAKRAQRDKNDFSDANASDEAVSSGATSLVDDRPSYAHLSMKRRHSDTSHDGELPSKRLKKFQVECTELREGTRALNGTLLVMQHSRGTRLSSLAITVNGTVVTFWYIDPCGIVVSDGALCLVNNFSDFVAAMVALERLDAPGWGVIPRLILPERTTINDLMFSGTLQGCAFDVPRDFAADCMHHRVTFGECTYSRSGLVGRRTVVYAAQAHPPFAGQKPAERTWG</sequence>
<comment type="caution">
    <text evidence="2">The sequence shown here is derived from an EMBL/GenBank/DDBJ whole genome shotgun (WGS) entry which is preliminary data.</text>
</comment>
<dbReference type="Proteomes" id="UP001215151">
    <property type="component" value="Unassembled WGS sequence"/>
</dbReference>
<feature type="region of interest" description="Disordered" evidence="1">
    <location>
        <begin position="136"/>
        <end position="160"/>
    </location>
</feature>